<dbReference type="EMBL" id="NWUJ01000002">
    <property type="protein sequence ID" value="PFH37454.1"/>
    <property type="molecule type" value="Genomic_DNA"/>
</dbReference>
<feature type="compositionally biased region" description="Basic and acidic residues" evidence="1">
    <location>
        <begin position="524"/>
        <end position="548"/>
    </location>
</feature>
<feature type="compositionally biased region" description="Polar residues" evidence="1">
    <location>
        <begin position="370"/>
        <end position="380"/>
    </location>
</feature>
<feature type="compositionally biased region" description="Low complexity" evidence="1">
    <location>
        <begin position="698"/>
        <end position="712"/>
    </location>
</feature>
<name>A0A2A9MJU3_BESBE</name>
<evidence type="ECO:0000313" key="2">
    <source>
        <dbReference type="EMBL" id="PFH37454.1"/>
    </source>
</evidence>
<feature type="region of interest" description="Disordered" evidence="1">
    <location>
        <begin position="295"/>
        <end position="318"/>
    </location>
</feature>
<feature type="compositionally biased region" description="Low complexity" evidence="1">
    <location>
        <begin position="106"/>
        <end position="115"/>
    </location>
</feature>
<sequence length="1128" mass="123216">MASVLPSKRSIALNEESSSFADTETVLRSHFVPHETRPCTRSSLQQGIVKSSAKKTSEADTSMLVLHTARDTQCTKENASQKRQENTHQRAQPSTVADSGAPVIVSSSGASQLEESSYRRQRKQGVALKGVPGEFEVAETERFTEVGTGANFSNKCTSERKTAVIDSDGAAVPRRSQSGTTALDSGRFFPSGFLKKHEKSREELLCPKTMAGELVGASRECGPTRGHKEHSIKRDEQISARVSRAFVSHELTTQSTHKSVSDGGPGDVESGKTTETVTDTRSRICSPRCRPYANSAELESGVSRQSRPTAPLIQRGDGCEGTLNGSIHLSTFSGAFASQHSGDASESLSLSGLFASSTTSRTATGVKLDASSSGTPSSTRRLNREKDESSTQHQSRRLLRGSQMRMNEGEITRNSSSDGSFMGSTKSEMTEGRLSEKRKTRRERGPQNSEMERGRGSTARGEGDESHAGSGIKSSRGSRDGEEDATCTGSVRSSEGKQGRRIEAGADGRNTEAERTGTSSSHGRKTEKSESARDLARRVEKGAEHMEMDICAAVQTSSRDSSRTSNANGVPSESREQSSSSVLSSSTPSGRCQDTHTCSVSSFKRRSSSIKSGSLQYATREYQENVFGSFRSSLSLSGRPSSAAEKRPTKMCSAAGGMESPGILAETVSSECRLMPRESQRSVPEGDEDGALYFTSKSHTSCSSTSRSMGVSHESAPHSAETADAQKKTLRSRHAGSSHERASLRDEEGTIELISLQKNVAERSRSYTGDKKVSAHSCPTLKGTGATVGKHRHTEERASTSQRYSSFPPGVPALPKALQRLSALLTGEKDNAELRALTQIQQCVINHVATQAIVESAVARLRMERCLRANNISRDELENVEAYLVSKMPLTIGVDLLNVMPHLLEDNHYRSRFELKSQAQLAEASERRTSEAALFNGFYDHASVRPEHRPKHGLLNVYLYPYADSRFHSPSQAFLLLEEHVRVRVTVAASRNRPKPWRQRVGTLADMWHVLDLLGNRQIKEILDIANGRRGRPELFDDEKLPQFHVHGGLDLNKDVAAVAVRKSEYEARGRVREYLDQISQKYLFPIITCEELDELLAEGRGWYTAVRERGHALIQRSAAMQNTSGFI</sequence>
<feature type="region of interest" description="Disordered" evidence="1">
    <location>
        <begin position="765"/>
        <end position="809"/>
    </location>
</feature>
<organism evidence="2 3">
    <name type="scientific">Besnoitia besnoiti</name>
    <name type="common">Apicomplexan protozoan</name>
    <dbReference type="NCBI Taxonomy" id="94643"/>
    <lineage>
        <taxon>Eukaryota</taxon>
        <taxon>Sar</taxon>
        <taxon>Alveolata</taxon>
        <taxon>Apicomplexa</taxon>
        <taxon>Conoidasida</taxon>
        <taxon>Coccidia</taxon>
        <taxon>Eucoccidiorida</taxon>
        <taxon>Eimeriorina</taxon>
        <taxon>Sarcocystidae</taxon>
        <taxon>Besnoitia</taxon>
    </lineage>
</organism>
<dbReference type="InterPro" id="IPR022074">
    <property type="entry name" value="DUF3626"/>
</dbReference>
<gene>
    <name evidence="2" type="ORF">BESB_039120</name>
</gene>
<feature type="region of interest" description="Disordered" evidence="1">
    <location>
        <begin position="698"/>
        <end position="746"/>
    </location>
</feature>
<feature type="region of interest" description="Disordered" evidence="1">
    <location>
        <begin position="251"/>
        <end position="282"/>
    </location>
</feature>
<dbReference type="RefSeq" id="XP_029221463.1">
    <property type="nucleotide sequence ID" value="XM_029362498.1"/>
</dbReference>
<dbReference type="KEGG" id="bbes:BESB_039120"/>
<keyword evidence="3" id="KW-1185">Reference proteome</keyword>
<evidence type="ECO:0000313" key="3">
    <source>
        <dbReference type="Proteomes" id="UP000224006"/>
    </source>
</evidence>
<feature type="compositionally biased region" description="Low complexity" evidence="1">
    <location>
        <begin position="569"/>
        <end position="591"/>
    </location>
</feature>
<feature type="compositionally biased region" description="Low complexity" evidence="1">
    <location>
        <begin position="632"/>
        <end position="642"/>
    </location>
</feature>
<feature type="compositionally biased region" description="Basic and acidic residues" evidence="1">
    <location>
        <begin position="68"/>
        <end position="88"/>
    </location>
</feature>
<feature type="region of interest" description="Disordered" evidence="1">
    <location>
        <begin position="359"/>
        <end position="615"/>
    </location>
</feature>
<protein>
    <submittedName>
        <fullName evidence="2">Uncharacterized protein</fullName>
    </submittedName>
</protein>
<dbReference type="Pfam" id="PF12294">
    <property type="entry name" value="DUF3626"/>
    <property type="match status" value="1"/>
</dbReference>
<dbReference type="GeneID" id="40308893"/>
<proteinExistence type="predicted"/>
<feature type="compositionally biased region" description="Polar residues" evidence="1">
    <location>
        <begin position="554"/>
        <end position="568"/>
    </location>
</feature>
<feature type="region of interest" description="Disordered" evidence="1">
    <location>
        <begin position="32"/>
        <end position="124"/>
    </location>
</feature>
<feature type="compositionally biased region" description="Basic and acidic residues" evidence="1">
    <location>
        <begin position="737"/>
        <end position="746"/>
    </location>
</feature>
<evidence type="ECO:0000256" key="1">
    <source>
        <dbReference type="SAM" id="MobiDB-lite"/>
    </source>
</evidence>
<feature type="region of interest" description="Disordered" evidence="1">
    <location>
        <begin position="632"/>
        <end position="658"/>
    </location>
</feature>
<dbReference type="VEuPathDB" id="ToxoDB:BESB_039120"/>
<feature type="compositionally biased region" description="Polar residues" evidence="1">
    <location>
        <begin position="39"/>
        <end position="49"/>
    </location>
</feature>
<comment type="caution">
    <text evidence="2">The sequence shown here is derived from an EMBL/GenBank/DDBJ whole genome shotgun (WGS) entry which is preliminary data.</text>
</comment>
<dbReference type="Proteomes" id="UP000224006">
    <property type="component" value="Chromosome II"/>
</dbReference>
<feature type="compositionally biased region" description="Basic and acidic residues" evidence="1">
    <location>
        <begin position="494"/>
        <end position="515"/>
    </location>
</feature>
<feature type="compositionally biased region" description="Polar residues" evidence="1">
    <location>
        <begin position="412"/>
        <end position="427"/>
    </location>
</feature>
<dbReference type="OrthoDB" id="333648at2759"/>
<feature type="compositionally biased region" description="Basic and acidic residues" evidence="1">
    <location>
        <begin position="428"/>
        <end position="437"/>
    </location>
</feature>
<feature type="compositionally biased region" description="Basic and acidic residues" evidence="1">
    <location>
        <begin position="450"/>
        <end position="467"/>
    </location>
</feature>
<accession>A0A2A9MJU3</accession>
<reference evidence="2 3" key="1">
    <citation type="submission" date="2017-09" db="EMBL/GenBank/DDBJ databases">
        <title>Genome sequencing of Besnoitia besnoiti strain Bb-Ger1.</title>
        <authorList>
            <person name="Schares G."/>
            <person name="Venepally P."/>
            <person name="Lorenzi H.A."/>
        </authorList>
    </citation>
    <scope>NUCLEOTIDE SEQUENCE [LARGE SCALE GENOMIC DNA]</scope>
    <source>
        <strain evidence="2 3">Bb-Ger1</strain>
    </source>
</reference>
<dbReference type="AlphaFoldDB" id="A0A2A9MJU3"/>